<sequence>MRHYETLMLFSPEMTGESRQEILANMTAIVERDNGKILVEDDWGMRTLAYPVNKHTRGHYVRLEFLAPGTVVAEMERNLRITDGVYKFLSVKLADTYQEPKES</sequence>
<dbReference type="GO" id="GO:0006412">
    <property type="term" value="P:translation"/>
    <property type="evidence" value="ECO:0007669"/>
    <property type="project" value="UniProtKB-UniRule"/>
</dbReference>
<keyword evidence="8" id="KW-1185">Reference proteome</keyword>
<proteinExistence type="inferred from homology"/>
<comment type="similarity">
    <text evidence="1 6">Belongs to the bacterial ribosomal protein bS6 family.</text>
</comment>
<evidence type="ECO:0000313" key="8">
    <source>
        <dbReference type="Proteomes" id="UP000198771"/>
    </source>
</evidence>
<dbReference type="CDD" id="cd00473">
    <property type="entry name" value="bS6"/>
    <property type="match status" value="1"/>
</dbReference>
<dbReference type="InterPro" id="IPR020814">
    <property type="entry name" value="Ribosomal_S6_plastid/chlpt"/>
</dbReference>
<evidence type="ECO:0000256" key="6">
    <source>
        <dbReference type="HAMAP-Rule" id="MF_00360"/>
    </source>
</evidence>
<dbReference type="OrthoDB" id="9812702at2"/>
<name>A0A1G6ENW6_9BACT</name>
<dbReference type="Pfam" id="PF01250">
    <property type="entry name" value="Ribosomal_S6"/>
    <property type="match status" value="1"/>
</dbReference>
<dbReference type="RefSeq" id="WP_092123525.1">
    <property type="nucleotide sequence ID" value="NZ_FMXO01000020.1"/>
</dbReference>
<evidence type="ECO:0000313" key="7">
    <source>
        <dbReference type="EMBL" id="SDB59074.1"/>
    </source>
</evidence>
<dbReference type="GO" id="GO:0005737">
    <property type="term" value="C:cytoplasm"/>
    <property type="evidence" value="ECO:0007669"/>
    <property type="project" value="UniProtKB-ARBA"/>
</dbReference>
<dbReference type="PANTHER" id="PTHR21011:SF1">
    <property type="entry name" value="SMALL RIBOSOMAL SUBUNIT PROTEIN BS6M"/>
    <property type="match status" value="1"/>
</dbReference>
<dbReference type="STRING" id="617002.SAMN05660653_03002"/>
<dbReference type="NCBIfam" id="TIGR00166">
    <property type="entry name" value="S6"/>
    <property type="match status" value="1"/>
</dbReference>
<dbReference type="AlphaFoldDB" id="A0A1G6ENW6"/>
<dbReference type="InterPro" id="IPR035980">
    <property type="entry name" value="Ribosomal_bS6_sf"/>
</dbReference>
<comment type="function">
    <text evidence="4 6">Binds together with bS18 to 16S ribosomal RNA.</text>
</comment>
<dbReference type="GO" id="GO:0070181">
    <property type="term" value="F:small ribosomal subunit rRNA binding"/>
    <property type="evidence" value="ECO:0007669"/>
    <property type="project" value="TreeGrafter"/>
</dbReference>
<dbReference type="GO" id="GO:0005840">
    <property type="term" value="C:ribosome"/>
    <property type="evidence" value="ECO:0007669"/>
    <property type="project" value="UniProtKB-KW"/>
</dbReference>
<dbReference type="InterPro" id="IPR000529">
    <property type="entry name" value="Ribosomal_bS6"/>
</dbReference>
<evidence type="ECO:0000256" key="5">
    <source>
        <dbReference type="ARBA" id="ARBA00035294"/>
    </source>
</evidence>
<keyword evidence="6" id="KW-0699">rRNA-binding</keyword>
<accession>A0A1G6ENW6</accession>
<dbReference type="SUPFAM" id="SSF54995">
    <property type="entry name" value="Ribosomal protein S6"/>
    <property type="match status" value="1"/>
</dbReference>
<protein>
    <recommendedName>
        <fullName evidence="5 6">Small ribosomal subunit protein bS6</fullName>
    </recommendedName>
</protein>
<reference evidence="7 8" key="1">
    <citation type="submission" date="2016-10" db="EMBL/GenBank/DDBJ databases">
        <authorList>
            <person name="de Groot N.N."/>
        </authorList>
    </citation>
    <scope>NUCLEOTIDE SEQUENCE [LARGE SCALE GENOMIC DNA]</scope>
    <source>
        <strain evidence="7 8">ASO4-2</strain>
    </source>
</reference>
<keyword evidence="6" id="KW-0694">RNA-binding</keyword>
<dbReference type="GO" id="GO:0003735">
    <property type="term" value="F:structural constituent of ribosome"/>
    <property type="evidence" value="ECO:0007669"/>
    <property type="project" value="InterPro"/>
</dbReference>
<keyword evidence="2 6" id="KW-0689">Ribosomal protein</keyword>
<dbReference type="EMBL" id="FMXO01000020">
    <property type="protein sequence ID" value="SDB59074.1"/>
    <property type="molecule type" value="Genomic_DNA"/>
</dbReference>
<dbReference type="GO" id="GO:1990904">
    <property type="term" value="C:ribonucleoprotein complex"/>
    <property type="evidence" value="ECO:0007669"/>
    <property type="project" value="UniProtKB-KW"/>
</dbReference>
<evidence type="ECO:0000256" key="3">
    <source>
        <dbReference type="ARBA" id="ARBA00023274"/>
    </source>
</evidence>
<evidence type="ECO:0000256" key="2">
    <source>
        <dbReference type="ARBA" id="ARBA00022980"/>
    </source>
</evidence>
<gene>
    <name evidence="6" type="primary">rpsF</name>
    <name evidence="7" type="ORF">SAMN05660653_03002</name>
</gene>
<evidence type="ECO:0000256" key="1">
    <source>
        <dbReference type="ARBA" id="ARBA00009512"/>
    </source>
</evidence>
<dbReference type="Proteomes" id="UP000198771">
    <property type="component" value="Unassembled WGS sequence"/>
</dbReference>
<evidence type="ECO:0000256" key="4">
    <source>
        <dbReference type="ARBA" id="ARBA00035104"/>
    </source>
</evidence>
<dbReference type="PANTHER" id="PTHR21011">
    <property type="entry name" value="MITOCHONDRIAL 28S RIBOSOMAL PROTEIN S6"/>
    <property type="match status" value="1"/>
</dbReference>
<dbReference type="Gene3D" id="3.30.70.60">
    <property type="match status" value="1"/>
</dbReference>
<organism evidence="7 8">
    <name type="scientific">Desulfonatronum thiosulfatophilum</name>
    <dbReference type="NCBI Taxonomy" id="617002"/>
    <lineage>
        <taxon>Bacteria</taxon>
        <taxon>Pseudomonadati</taxon>
        <taxon>Thermodesulfobacteriota</taxon>
        <taxon>Desulfovibrionia</taxon>
        <taxon>Desulfovibrionales</taxon>
        <taxon>Desulfonatronaceae</taxon>
        <taxon>Desulfonatronum</taxon>
    </lineage>
</organism>
<dbReference type="HAMAP" id="MF_00360">
    <property type="entry name" value="Ribosomal_bS6"/>
    <property type="match status" value="1"/>
</dbReference>
<dbReference type="InterPro" id="IPR014717">
    <property type="entry name" value="Transl_elong_EF1B/ribsomal_bS6"/>
</dbReference>
<keyword evidence="3 6" id="KW-0687">Ribonucleoprotein</keyword>